<dbReference type="PROSITE" id="PS51831">
    <property type="entry name" value="HD"/>
    <property type="match status" value="1"/>
</dbReference>
<dbReference type="SUPFAM" id="SSF55781">
    <property type="entry name" value="GAF domain-like"/>
    <property type="match status" value="1"/>
</dbReference>
<dbReference type="InterPro" id="IPR037522">
    <property type="entry name" value="HD_GYP_dom"/>
</dbReference>
<feature type="domain" description="HD-GYP" evidence="4">
    <location>
        <begin position="504"/>
        <end position="693"/>
    </location>
</feature>
<dbReference type="CDD" id="cd00077">
    <property type="entry name" value="HDc"/>
    <property type="match status" value="1"/>
</dbReference>
<evidence type="ECO:0000256" key="1">
    <source>
        <dbReference type="SAM" id="Phobius"/>
    </source>
</evidence>
<dbReference type="eggNOG" id="COG2206">
    <property type="taxonomic scope" value="Bacteria"/>
</dbReference>
<dbReference type="InterPro" id="IPR029016">
    <property type="entry name" value="GAF-like_dom_sf"/>
</dbReference>
<dbReference type="Gene3D" id="3.30.450.40">
    <property type="match status" value="1"/>
</dbReference>
<dbReference type="InterPro" id="IPR006675">
    <property type="entry name" value="HDIG_dom"/>
</dbReference>
<accession>I5AYS9</accession>
<dbReference type="PANTHER" id="PTHR43155:SF2">
    <property type="entry name" value="CYCLIC DI-GMP PHOSPHODIESTERASE PA4108"/>
    <property type="match status" value="1"/>
</dbReference>
<evidence type="ECO:0000259" key="2">
    <source>
        <dbReference type="PROSITE" id="PS50885"/>
    </source>
</evidence>
<feature type="transmembrane region" description="Helical" evidence="1">
    <location>
        <begin position="16"/>
        <end position="37"/>
    </location>
</feature>
<dbReference type="Pfam" id="PF13487">
    <property type="entry name" value="HD_5"/>
    <property type="match status" value="1"/>
</dbReference>
<dbReference type="eggNOG" id="COG2203">
    <property type="taxonomic scope" value="Bacteria"/>
</dbReference>
<dbReference type="Proteomes" id="UP000005778">
    <property type="component" value="Chromosome"/>
</dbReference>
<proteinExistence type="predicted"/>
<name>I5AYS9_9BACT</name>
<keyword evidence="1" id="KW-1133">Transmembrane helix</keyword>
<sequence>MRIGRSLFQSKVGRRIFILFVMCALIPILCLSVISYIQVSVQLKKQNARDLQDAAKVHGMAIYERLLHLERDMQLSLLKSDHSDAFAKKFLPHFNAMGVIDSAGQTERLFGQFPAFSDAFLKKATSVSQDNTALIFENNDKEKAAPAKAYMIMKADKTGILVGEIDTLYLWGIGHQNLLPPMTDLCITDQYRKVLVSSFPLTEELRRHLARDTENDQVRLLEYNDQGENYFVSYWSMFLKSNFDAPVLNVLLRNPKKEVLSALAQFKIIFPLIILLTVWIVLLLSIVHIRKSLVPLEEIKKGTQRVARQDFNTPVEVTSDDEFEEVAQSFNIMAEQLKRQFEDLNTRSKIDREILSSLNTAQIINTALKRMFLFFECHSVTLCLAAEKKPETFHGFILTDLKRRKPDEIFFDLSKTDLEQLARIEEHYIASDQGLVRRIAAKAGVAIDEYLVVLPMMIDEKLKGIITLGYEQEKSFLNNELKHARQITNQITVALSNSFLVEEMERLNVGTLEALARTVDAKSAWTAGHSERVTTLAMKIADAMNMEQQEMDNLRRAAYLHDIGKIGIPLSILDKPGRLTDEEYDIIKDHPSIGAKILEPIHAYAEAIPIVHQHHEKFDGTGYPRRLAGEDICIGARILAVADVYDAVVSDRPYRNGWLKEKSIKMITDNSGTHFDPKVVDLFLAVISDLGLT</sequence>
<dbReference type="Gene3D" id="6.10.340.10">
    <property type="match status" value="1"/>
</dbReference>
<keyword evidence="1" id="KW-0472">Membrane</keyword>
<dbReference type="Gene3D" id="1.10.3210.10">
    <property type="entry name" value="Hypothetical protein af1432"/>
    <property type="match status" value="1"/>
</dbReference>
<dbReference type="PROSITE" id="PS51832">
    <property type="entry name" value="HD_GYP"/>
    <property type="match status" value="1"/>
</dbReference>
<keyword evidence="1" id="KW-0812">Transmembrane</keyword>
<dbReference type="InterPro" id="IPR006674">
    <property type="entry name" value="HD_domain"/>
</dbReference>
<dbReference type="GO" id="GO:0007165">
    <property type="term" value="P:signal transduction"/>
    <property type="evidence" value="ECO:0007669"/>
    <property type="project" value="InterPro"/>
</dbReference>
<dbReference type="RefSeq" id="WP_004070938.1">
    <property type="nucleotide sequence ID" value="NZ_CM001488.1"/>
</dbReference>
<dbReference type="SMART" id="SM00304">
    <property type="entry name" value="HAMP"/>
    <property type="match status" value="1"/>
</dbReference>
<dbReference type="InterPro" id="IPR003660">
    <property type="entry name" value="HAMP_dom"/>
</dbReference>
<dbReference type="OrthoDB" id="9764337at2"/>
<dbReference type="HOGENOM" id="CLU_397264_0_0_7"/>
<evidence type="ECO:0000259" key="4">
    <source>
        <dbReference type="PROSITE" id="PS51832"/>
    </source>
</evidence>
<feature type="domain" description="HD" evidence="3">
    <location>
        <begin position="526"/>
        <end position="648"/>
    </location>
</feature>
<dbReference type="InterPro" id="IPR003607">
    <property type="entry name" value="HD/PDEase_dom"/>
</dbReference>
<dbReference type="NCBIfam" id="TIGR00277">
    <property type="entry name" value="HDIG"/>
    <property type="match status" value="1"/>
</dbReference>
<dbReference type="PROSITE" id="PS50885">
    <property type="entry name" value="HAMP"/>
    <property type="match status" value="1"/>
</dbReference>
<keyword evidence="6" id="KW-1185">Reference proteome</keyword>
<evidence type="ECO:0000313" key="6">
    <source>
        <dbReference type="Proteomes" id="UP000005778"/>
    </source>
</evidence>
<dbReference type="PANTHER" id="PTHR43155">
    <property type="entry name" value="CYCLIC DI-GMP PHOSPHODIESTERASE PA4108-RELATED"/>
    <property type="match status" value="1"/>
</dbReference>
<dbReference type="GO" id="GO:0016020">
    <property type="term" value="C:membrane"/>
    <property type="evidence" value="ECO:0007669"/>
    <property type="project" value="InterPro"/>
</dbReference>
<dbReference type="SUPFAM" id="SSF109604">
    <property type="entry name" value="HD-domain/PDEase-like"/>
    <property type="match status" value="1"/>
</dbReference>
<gene>
    <name evidence="5" type="ORF">DespoDRAFT_00366</name>
</gene>
<dbReference type="AlphaFoldDB" id="I5AYS9"/>
<feature type="domain" description="HAMP" evidence="2">
    <location>
        <begin position="290"/>
        <end position="342"/>
    </location>
</feature>
<dbReference type="Pfam" id="PF00672">
    <property type="entry name" value="HAMP"/>
    <property type="match status" value="1"/>
</dbReference>
<organism evidence="5 6">
    <name type="scientific">Desulfobacter postgatei 2ac9</name>
    <dbReference type="NCBI Taxonomy" id="879212"/>
    <lineage>
        <taxon>Bacteria</taxon>
        <taxon>Pseudomonadati</taxon>
        <taxon>Thermodesulfobacteriota</taxon>
        <taxon>Desulfobacteria</taxon>
        <taxon>Desulfobacterales</taxon>
        <taxon>Desulfobacteraceae</taxon>
        <taxon>Desulfobacter</taxon>
    </lineage>
</organism>
<protein>
    <submittedName>
        <fullName evidence="5">Putative domain HDIG-containing protein</fullName>
    </submittedName>
</protein>
<reference evidence="5 6" key="2">
    <citation type="submission" date="2012-02" db="EMBL/GenBank/DDBJ databases">
        <title>Improved High-Quality Draft sequence of Desulfobacter postgatei 2ac9.</title>
        <authorList>
            <consortium name="US DOE Joint Genome Institute"/>
            <person name="Lucas S."/>
            <person name="Han J."/>
            <person name="Lapidus A."/>
            <person name="Cheng J.-F."/>
            <person name="Goodwin L."/>
            <person name="Pitluck S."/>
            <person name="Peters L."/>
            <person name="Ovchinnikova G."/>
            <person name="Held B."/>
            <person name="Detter J.C."/>
            <person name="Han C."/>
            <person name="Tapia R."/>
            <person name="Land M."/>
            <person name="Hauser L."/>
            <person name="Kyrpides N."/>
            <person name="Ivanova N."/>
            <person name="Pagani I."/>
            <person name="Orellana R."/>
            <person name="Lovley D."/>
            <person name="Woyke T."/>
        </authorList>
    </citation>
    <scope>NUCLEOTIDE SEQUENCE [LARGE SCALE GENOMIC DNA]</scope>
    <source>
        <strain evidence="5 6">2ac9</strain>
    </source>
</reference>
<evidence type="ECO:0000313" key="5">
    <source>
        <dbReference type="EMBL" id="EIM62392.1"/>
    </source>
</evidence>
<dbReference type="CDD" id="cd06225">
    <property type="entry name" value="HAMP"/>
    <property type="match status" value="1"/>
</dbReference>
<feature type="transmembrane region" description="Helical" evidence="1">
    <location>
        <begin position="268"/>
        <end position="287"/>
    </location>
</feature>
<dbReference type="EMBL" id="CM001488">
    <property type="protein sequence ID" value="EIM62392.1"/>
    <property type="molecule type" value="Genomic_DNA"/>
</dbReference>
<dbReference type="STRING" id="879212.DespoDRAFT_00366"/>
<evidence type="ECO:0000259" key="3">
    <source>
        <dbReference type="PROSITE" id="PS51831"/>
    </source>
</evidence>
<reference evidence="5 6" key="1">
    <citation type="submission" date="2011-09" db="EMBL/GenBank/DDBJ databases">
        <authorList>
            <consortium name="US DOE Joint Genome Institute (JGI-PGF)"/>
            <person name="Lucas S."/>
            <person name="Han J."/>
            <person name="Lapidus A."/>
            <person name="Cheng J.-F."/>
            <person name="Goodwin L."/>
            <person name="Pitluck S."/>
            <person name="Peters L."/>
            <person name="Land M.L."/>
            <person name="Hauser L."/>
            <person name="Orellana R."/>
            <person name="Lovley D."/>
            <person name="Woyke T.J."/>
        </authorList>
    </citation>
    <scope>NUCLEOTIDE SEQUENCE [LARGE SCALE GENOMIC DNA]</scope>
    <source>
        <strain evidence="5 6">2ac9</strain>
    </source>
</reference>
<dbReference type="SUPFAM" id="SSF158472">
    <property type="entry name" value="HAMP domain-like"/>
    <property type="match status" value="1"/>
</dbReference>
<dbReference type="SMART" id="SM00471">
    <property type="entry name" value="HDc"/>
    <property type="match status" value="1"/>
</dbReference>